<dbReference type="AlphaFoldDB" id="M1Q9D3"/>
<proteinExistence type="predicted"/>
<evidence type="ECO:0000313" key="1">
    <source>
        <dbReference type="EMBL" id="AGF96808.1"/>
    </source>
</evidence>
<dbReference type="EMBL" id="CP004144">
    <property type="protein sequence ID" value="AGF96808.1"/>
    <property type="molecule type" value="Genomic_DNA"/>
</dbReference>
<gene>
    <name evidence="1" type="ORF">MmTuc01_1436</name>
</gene>
<dbReference type="HOGENOM" id="CLU_3147989_0_0_2"/>
<evidence type="ECO:0000313" key="2">
    <source>
        <dbReference type="Proteomes" id="UP000011718"/>
    </source>
</evidence>
<name>M1Q9D3_METMZ</name>
<dbReference type="KEGG" id="mmaz:MmTuc01_1436"/>
<dbReference type="Proteomes" id="UP000011718">
    <property type="component" value="Chromosome"/>
</dbReference>
<accession>M1Q9D3</accession>
<reference evidence="1 2" key="1">
    <citation type="journal article" date="2013" name="Genome Announc.">
        <title>Complete Genome of a Methanosarcina mazei Strain Isolated from Sediment Samples from an Amazonian Flooded Area.</title>
        <authorList>
            <person name="Assis das Gracas D."/>
            <person name="Thiago Juca Ramos R."/>
            <person name="Vieira Araujo A.C."/>
            <person name="Zahlouth R."/>
            <person name="Ribeiro Carneiro A."/>
            <person name="Souza Lopes T."/>
            <person name="Azevedo Barauna R."/>
            <person name="Azevedo V."/>
            <person name="Cruz Schneider M.P."/>
            <person name="Pellizari V.H."/>
            <person name="Silva A."/>
        </authorList>
    </citation>
    <scope>NUCLEOTIDE SEQUENCE [LARGE SCALE GENOMIC DNA]</scope>
    <source>
        <strain evidence="1 2">Tuc01</strain>
    </source>
</reference>
<sequence length="48" mass="5499">MSNCNVTSLNNKIICNSRNNKWLWSYCEDYPALPLSLILLIACSSVRH</sequence>
<organism evidence="1 2">
    <name type="scientific">Methanosarcina mazei Tuc01</name>
    <dbReference type="NCBI Taxonomy" id="1236903"/>
    <lineage>
        <taxon>Archaea</taxon>
        <taxon>Methanobacteriati</taxon>
        <taxon>Methanobacteriota</taxon>
        <taxon>Stenosarchaea group</taxon>
        <taxon>Methanomicrobia</taxon>
        <taxon>Methanosarcinales</taxon>
        <taxon>Methanosarcinaceae</taxon>
        <taxon>Methanosarcina</taxon>
    </lineage>
</organism>
<protein>
    <submittedName>
        <fullName evidence="1">Uncharacterized protein</fullName>
    </submittedName>
</protein>
<dbReference type="BioCyc" id="MMAZ1236903:G139K-1374-MONOMER"/>